<keyword evidence="8" id="KW-1185">Reference proteome</keyword>
<evidence type="ECO:0000313" key="8">
    <source>
        <dbReference type="Proteomes" id="UP000186817"/>
    </source>
</evidence>
<keyword evidence="4" id="KW-0539">Nucleus</keyword>
<dbReference type="SUPFAM" id="SSF47113">
    <property type="entry name" value="Histone-fold"/>
    <property type="match status" value="1"/>
</dbReference>
<dbReference type="Pfam" id="PF00125">
    <property type="entry name" value="Histone"/>
    <property type="match status" value="1"/>
</dbReference>
<gene>
    <name evidence="7" type="ORF">AK812_SmicGene18197</name>
</gene>
<dbReference type="AlphaFoldDB" id="A0A1Q9DVS2"/>
<name>A0A1Q9DVS2_SYMMI</name>
<dbReference type="GO" id="GO:0003677">
    <property type="term" value="F:DNA binding"/>
    <property type="evidence" value="ECO:0007669"/>
    <property type="project" value="UniProtKB-KW"/>
</dbReference>
<feature type="region of interest" description="Disordered" evidence="5">
    <location>
        <begin position="1"/>
        <end position="58"/>
    </location>
</feature>
<dbReference type="Gene3D" id="1.10.20.10">
    <property type="entry name" value="Histone, subunit A"/>
    <property type="match status" value="1"/>
</dbReference>
<comment type="similarity">
    <text evidence="2">Belongs to the histone H3 family.</text>
</comment>
<dbReference type="GO" id="GO:0046982">
    <property type="term" value="F:protein heterodimerization activity"/>
    <property type="evidence" value="ECO:0007669"/>
    <property type="project" value="InterPro"/>
</dbReference>
<evidence type="ECO:0000256" key="2">
    <source>
        <dbReference type="ARBA" id="ARBA00010343"/>
    </source>
</evidence>
<comment type="caution">
    <text evidence="7">The sequence shown here is derived from an EMBL/GenBank/DDBJ whole genome shotgun (WGS) entry which is preliminary data.</text>
</comment>
<dbReference type="PRINTS" id="PR00622">
    <property type="entry name" value="HISTONEH3"/>
</dbReference>
<dbReference type="InterPro" id="IPR007125">
    <property type="entry name" value="H2A/H2B/H3"/>
</dbReference>
<evidence type="ECO:0000256" key="3">
    <source>
        <dbReference type="ARBA" id="ARBA00023125"/>
    </source>
</evidence>
<dbReference type="GO" id="GO:0030527">
    <property type="term" value="F:structural constituent of chromatin"/>
    <property type="evidence" value="ECO:0007669"/>
    <property type="project" value="InterPro"/>
</dbReference>
<dbReference type="InterPro" id="IPR000164">
    <property type="entry name" value="Histone_H3/CENP-A"/>
</dbReference>
<dbReference type="SMART" id="SM00428">
    <property type="entry name" value="H3"/>
    <property type="match status" value="1"/>
</dbReference>
<evidence type="ECO:0000256" key="1">
    <source>
        <dbReference type="ARBA" id="ARBA00004123"/>
    </source>
</evidence>
<proteinExistence type="inferred from homology"/>
<dbReference type="EMBL" id="LSRX01000369">
    <property type="protein sequence ID" value="OLP99267.1"/>
    <property type="molecule type" value="Genomic_DNA"/>
</dbReference>
<dbReference type="Proteomes" id="UP000186817">
    <property type="component" value="Unassembled WGS sequence"/>
</dbReference>
<dbReference type="OrthoDB" id="4025405at2759"/>
<dbReference type="CDD" id="cd22911">
    <property type="entry name" value="HFD_H3"/>
    <property type="match status" value="1"/>
</dbReference>
<dbReference type="PANTHER" id="PTHR45810">
    <property type="entry name" value="HISTONE H3.2"/>
    <property type="match status" value="1"/>
</dbReference>
<feature type="domain" description="Core Histone H2A/H2B/H3" evidence="6">
    <location>
        <begin position="53"/>
        <end position="139"/>
    </location>
</feature>
<protein>
    <submittedName>
        <fullName evidence="7">Histone H3.3</fullName>
    </submittedName>
</protein>
<keyword evidence="3" id="KW-0238">DNA-binding</keyword>
<sequence length="507" mass="55950">MARTKSAVLKASQASGKTKGTKKSDKTKGKTQAAASSSGQLVSDGAEGAKRSPGSRAKQEVRFYQASTELLVPKTNFQRLVREICGKLGPYRFEVQALLALQEAAETFLTGLMEDASLFCLHGRRVTVMQRDLQLSRRIRSYSDSGSAGSRFTAEGAWHASTWRTLHVMSIELEHAIGCNVEFKRICHLHPNGKDYVKAVGGVIIIGDLKDPHEQVEWTEAGLASIVQDSHVLVRVLRLEVVWSGKSITRDTIKCNQYLFCQAYKHCSHRVAIDTLEERVRHSIDSATEDEDSEAMDEGVEEESGTDDECVMEDEVPAVPGAVVRDLGNDSQLPPVLEQALPPEHEPVQRERRVTYLENLLRQLQMLQTLKKLQHLKSMDCKNNVPDAVHEHGPVLAYGTDDMETQVLAAVPWIACIERSGDAGAMGQQVVLLSLTENTALQPKFQLVEYFAGDGAVSKVFQEAGKATFKFDVKYSARGMNMLGHGGFATLDYMVYVPLLEVQSACV</sequence>
<dbReference type="GO" id="GO:0005634">
    <property type="term" value="C:nucleus"/>
    <property type="evidence" value="ECO:0007669"/>
    <property type="project" value="UniProtKB-SubCell"/>
</dbReference>
<comment type="subcellular location">
    <subcellularLocation>
        <location evidence="1">Nucleus</location>
    </subcellularLocation>
</comment>
<reference evidence="7 8" key="1">
    <citation type="submission" date="2016-02" db="EMBL/GenBank/DDBJ databases">
        <title>Genome analysis of coral dinoflagellate symbionts highlights evolutionary adaptations to a symbiotic lifestyle.</title>
        <authorList>
            <person name="Aranda M."/>
            <person name="Li Y."/>
            <person name="Liew Y.J."/>
            <person name="Baumgarten S."/>
            <person name="Simakov O."/>
            <person name="Wilson M."/>
            <person name="Piel J."/>
            <person name="Ashoor H."/>
            <person name="Bougouffa S."/>
            <person name="Bajic V.B."/>
            <person name="Ryu T."/>
            <person name="Ravasi T."/>
            <person name="Bayer T."/>
            <person name="Micklem G."/>
            <person name="Kim H."/>
            <person name="Bhak J."/>
            <person name="Lajeunesse T.C."/>
            <person name="Voolstra C.R."/>
        </authorList>
    </citation>
    <scope>NUCLEOTIDE SEQUENCE [LARGE SCALE GENOMIC DNA]</scope>
    <source>
        <strain evidence="7 8">CCMP2467</strain>
    </source>
</reference>
<evidence type="ECO:0000259" key="6">
    <source>
        <dbReference type="Pfam" id="PF00125"/>
    </source>
</evidence>
<evidence type="ECO:0000256" key="5">
    <source>
        <dbReference type="SAM" id="MobiDB-lite"/>
    </source>
</evidence>
<feature type="compositionally biased region" description="Acidic residues" evidence="5">
    <location>
        <begin position="287"/>
        <end position="310"/>
    </location>
</feature>
<feature type="region of interest" description="Disordered" evidence="5">
    <location>
        <begin position="284"/>
        <end position="310"/>
    </location>
</feature>
<dbReference type="GO" id="GO:0000786">
    <property type="term" value="C:nucleosome"/>
    <property type="evidence" value="ECO:0007669"/>
    <property type="project" value="InterPro"/>
</dbReference>
<dbReference type="InterPro" id="IPR009072">
    <property type="entry name" value="Histone-fold"/>
</dbReference>
<organism evidence="7 8">
    <name type="scientific">Symbiodinium microadriaticum</name>
    <name type="common">Dinoflagellate</name>
    <name type="synonym">Zooxanthella microadriatica</name>
    <dbReference type="NCBI Taxonomy" id="2951"/>
    <lineage>
        <taxon>Eukaryota</taxon>
        <taxon>Sar</taxon>
        <taxon>Alveolata</taxon>
        <taxon>Dinophyceae</taxon>
        <taxon>Suessiales</taxon>
        <taxon>Symbiodiniaceae</taxon>
        <taxon>Symbiodinium</taxon>
    </lineage>
</organism>
<evidence type="ECO:0000256" key="4">
    <source>
        <dbReference type="ARBA" id="ARBA00023242"/>
    </source>
</evidence>
<accession>A0A1Q9DVS2</accession>
<evidence type="ECO:0000313" key="7">
    <source>
        <dbReference type="EMBL" id="OLP99267.1"/>
    </source>
</evidence>